<name>A0AAD1NVG7_9ACTN</name>
<dbReference type="EMBL" id="AP024747">
    <property type="protein sequence ID" value="BCY25070.1"/>
    <property type="molecule type" value="Genomic_DNA"/>
</dbReference>
<sequence>MLRRFQRSREHLHLNAHADRAAARCAGVEEEDIRGEPTLVELCSKAQPTRDIFEILSVAGPGANKDRFVSNPRTYRHADRGVDTHQPPRLQAPINDVEKRQGSGSRATTHHPGLSRHTFQHVFEARLIHHAHD</sequence>
<feature type="region of interest" description="Disordered" evidence="1">
    <location>
        <begin position="63"/>
        <end position="113"/>
    </location>
</feature>
<accession>A0AAD1NVG7</accession>
<evidence type="ECO:0000256" key="1">
    <source>
        <dbReference type="SAM" id="MobiDB-lite"/>
    </source>
</evidence>
<protein>
    <submittedName>
        <fullName evidence="2">Uncharacterized protein</fullName>
    </submittedName>
</protein>
<proteinExistence type="predicted"/>
<dbReference type="AlphaFoldDB" id="A0AAD1NVG7"/>
<evidence type="ECO:0000313" key="2">
    <source>
        <dbReference type="EMBL" id="BCY25070.1"/>
    </source>
</evidence>
<evidence type="ECO:0000313" key="3">
    <source>
        <dbReference type="Proteomes" id="UP000825072"/>
    </source>
</evidence>
<reference evidence="2" key="1">
    <citation type="submission" date="2021-06" db="EMBL/GenBank/DDBJ databases">
        <title>Genome sequence of Cutibacterium modestum strain KB17-24694.</title>
        <authorList>
            <person name="Dekio I."/>
            <person name="Asahina A."/>
            <person name="Nishida M."/>
        </authorList>
    </citation>
    <scope>NUCLEOTIDE SEQUENCE</scope>
    <source>
        <strain evidence="2">KB17-24694</strain>
    </source>
</reference>
<organism evidence="2 3">
    <name type="scientific">Cutibacterium modestum</name>
    <dbReference type="NCBI Taxonomy" id="2559073"/>
    <lineage>
        <taxon>Bacteria</taxon>
        <taxon>Bacillati</taxon>
        <taxon>Actinomycetota</taxon>
        <taxon>Actinomycetes</taxon>
        <taxon>Propionibacteriales</taxon>
        <taxon>Propionibacteriaceae</taxon>
        <taxon>Cutibacterium</taxon>
    </lineage>
</organism>
<gene>
    <name evidence="2" type="ORF">KB1_10600</name>
</gene>
<dbReference type="Proteomes" id="UP000825072">
    <property type="component" value="Chromosome 1"/>
</dbReference>